<keyword evidence="3" id="KW-1003">Cell membrane</keyword>
<evidence type="ECO:0000256" key="6">
    <source>
        <dbReference type="ARBA" id="ARBA00023136"/>
    </source>
</evidence>
<keyword evidence="6 7" id="KW-0472">Membrane</keyword>
<dbReference type="InterPro" id="IPR050901">
    <property type="entry name" value="BP-dep_ABC_trans_perm"/>
</dbReference>
<gene>
    <name evidence="9" type="ORF">DQ384_05015</name>
</gene>
<sequence length="310" mass="33560">MTVLGSRPAATAAHPAAPGDRAVRAVRAVPRARRARRRVRRVPLNLAALAVLAVSVFPVYWMAVTAFTPTRDIQSTTPSFWPAHPTLAHFATAVGADGFGLFWRNSLLVTLSAVLLSLVVALPAACAVARMRWRGRRGFVLMVFIAQMAPWEALLISMFIIARDTGLLDKLAMLTLIYFMTTLPFTIVTLRGFLAAIPGELEEAAMMDGASRAGAFRRVVLPLLAPGLMSTSLFGFITAWNEFAFANALIIKNQDDRTLPVWLSSFGNIFGTDWGATMAAASLFMLPVLLIFLVLQRRVVSGAFAGAVKG</sequence>
<dbReference type="Proteomes" id="UP000253094">
    <property type="component" value="Unassembled WGS sequence"/>
</dbReference>
<evidence type="ECO:0000313" key="10">
    <source>
        <dbReference type="Proteomes" id="UP000253094"/>
    </source>
</evidence>
<keyword evidence="4 7" id="KW-0812">Transmembrane</keyword>
<dbReference type="RefSeq" id="WP_114027462.1">
    <property type="nucleotide sequence ID" value="NZ_QOIL01000002.1"/>
</dbReference>
<feature type="transmembrane region" description="Helical" evidence="7">
    <location>
        <begin position="107"/>
        <end position="127"/>
    </location>
</feature>
<dbReference type="GO" id="GO:0005886">
    <property type="term" value="C:plasma membrane"/>
    <property type="evidence" value="ECO:0007669"/>
    <property type="project" value="UniProtKB-SubCell"/>
</dbReference>
<comment type="subcellular location">
    <subcellularLocation>
        <location evidence="1 7">Cell membrane</location>
        <topology evidence="1 7">Multi-pass membrane protein</topology>
    </subcellularLocation>
</comment>
<dbReference type="PANTHER" id="PTHR32243">
    <property type="entry name" value="MALTOSE TRANSPORT SYSTEM PERMEASE-RELATED"/>
    <property type="match status" value="1"/>
</dbReference>
<dbReference type="InterPro" id="IPR035906">
    <property type="entry name" value="MetI-like_sf"/>
</dbReference>
<comment type="caution">
    <text evidence="9">The sequence shown here is derived from an EMBL/GenBank/DDBJ whole genome shotgun (WGS) entry which is preliminary data.</text>
</comment>
<feature type="transmembrane region" description="Helical" evidence="7">
    <location>
        <begin position="219"/>
        <end position="240"/>
    </location>
</feature>
<dbReference type="PROSITE" id="PS50928">
    <property type="entry name" value="ABC_TM1"/>
    <property type="match status" value="1"/>
</dbReference>
<feature type="domain" description="ABC transmembrane type-1" evidence="8">
    <location>
        <begin position="103"/>
        <end position="295"/>
    </location>
</feature>
<dbReference type="Gene3D" id="1.10.3720.10">
    <property type="entry name" value="MetI-like"/>
    <property type="match status" value="1"/>
</dbReference>
<dbReference type="GO" id="GO:0055085">
    <property type="term" value="P:transmembrane transport"/>
    <property type="evidence" value="ECO:0007669"/>
    <property type="project" value="InterPro"/>
</dbReference>
<evidence type="ECO:0000256" key="2">
    <source>
        <dbReference type="ARBA" id="ARBA00022448"/>
    </source>
</evidence>
<dbReference type="SUPFAM" id="SSF161098">
    <property type="entry name" value="MetI-like"/>
    <property type="match status" value="1"/>
</dbReference>
<evidence type="ECO:0000256" key="3">
    <source>
        <dbReference type="ARBA" id="ARBA00022475"/>
    </source>
</evidence>
<dbReference type="EMBL" id="QOIL01000002">
    <property type="protein sequence ID" value="RCG32829.1"/>
    <property type="molecule type" value="Genomic_DNA"/>
</dbReference>
<feature type="transmembrane region" description="Helical" evidence="7">
    <location>
        <begin position="42"/>
        <end position="63"/>
    </location>
</feature>
<evidence type="ECO:0000256" key="7">
    <source>
        <dbReference type="RuleBase" id="RU363032"/>
    </source>
</evidence>
<feature type="transmembrane region" description="Helical" evidence="7">
    <location>
        <begin position="139"/>
        <end position="162"/>
    </location>
</feature>
<evidence type="ECO:0000256" key="4">
    <source>
        <dbReference type="ARBA" id="ARBA00022692"/>
    </source>
</evidence>
<proteinExistence type="inferred from homology"/>
<reference evidence="9 10" key="1">
    <citation type="submission" date="2018-06" db="EMBL/GenBank/DDBJ databases">
        <title>Sphaerisporangium craniellae sp. nov., isolated from a marine sponge in the South China Sea.</title>
        <authorList>
            <person name="Li L."/>
        </authorList>
    </citation>
    <scope>NUCLEOTIDE SEQUENCE [LARGE SCALE GENOMIC DNA]</scope>
    <source>
        <strain evidence="9 10">CCTCC AA 208026</strain>
    </source>
</reference>
<accession>A0A367FSE3</accession>
<comment type="similarity">
    <text evidence="7">Belongs to the binding-protein-dependent transport system permease family.</text>
</comment>
<keyword evidence="2 7" id="KW-0813">Transport</keyword>
<dbReference type="AlphaFoldDB" id="A0A367FSE3"/>
<dbReference type="InterPro" id="IPR000515">
    <property type="entry name" value="MetI-like"/>
</dbReference>
<evidence type="ECO:0000256" key="1">
    <source>
        <dbReference type="ARBA" id="ARBA00004651"/>
    </source>
</evidence>
<feature type="transmembrane region" description="Helical" evidence="7">
    <location>
        <begin position="174"/>
        <end position="198"/>
    </location>
</feature>
<dbReference type="CDD" id="cd06261">
    <property type="entry name" value="TM_PBP2"/>
    <property type="match status" value="1"/>
</dbReference>
<dbReference type="OrthoDB" id="9794684at2"/>
<evidence type="ECO:0000256" key="5">
    <source>
        <dbReference type="ARBA" id="ARBA00022989"/>
    </source>
</evidence>
<protein>
    <submittedName>
        <fullName evidence="9">Carbohydrate ABC transporter permease</fullName>
    </submittedName>
</protein>
<name>A0A367FSE3_9ACTN</name>
<dbReference type="Pfam" id="PF00528">
    <property type="entry name" value="BPD_transp_1"/>
    <property type="match status" value="1"/>
</dbReference>
<feature type="transmembrane region" description="Helical" evidence="7">
    <location>
        <begin position="274"/>
        <end position="295"/>
    </location>
</feature>
<keyword evidence="5 7" id="KW-1133">Transmembrane helix</keyword>
<dbReference type="PANTHER" id="PTHR32243:SF18">
    <property type="entry name" value="INNER MEMBRANE ABC TRANSPORTER PERMEASE PROTEIN YCJP"/>
    <property type="match status" value="1"/>
</dbReference>
<evidence type="ECO:0000259" key="8">
    <source>
        <dbReference type="PROSITE" id="PS50928"/>
    </source>
</evidence>
<keyword evidence="10" id="KW-1185">Reference proteome</keyword>
<evidence type="ECO:0000313" key="9">
    <source>
        <dbReference type="EMBL" id="RCG32829.1"/>
    </source>
</evidence>
<organism evidence="9 10">
    <name type="scientific">Sphaerisporangium album</name>
    <dbReference type="NCBI Taxonomy" id="509200"/>
    <lineage>
        <taxon>Bacteria</taxon>
        <taxon>Bacillati</taxon>
        <taxon>Actinomycetota</taxon>
        <taxon>Actinomycetes</taxon>
        <taxon>Streptosporangiales</taxon>
        <taxon>Streptosporangiaceae</taxon>
        <taxon>Sphaerisporangium</taxon>
    </lineage>
</organism>